<evidence type="ECO:0000313" key="1">
    <source>
        <dbReference type="EMBL" id="PRX07343.1"/>
    </source>
</evidence>
<gene>
    <name evidence="1" type="ORF">CLV67_14218</name>
</gene>
<dbReference type="Proteomes" id="UP000239415">
    <property type="component" value="Unassembled WGS sequence"/>
</dbReference>
<organism evidence="1 2">
    <name type="scientific">Actinoplanes italicus</name>
    <dbReference type="NCBI Taxonomy" id="113567"/>
    <lineage>
        <taxon>Bacteria</taxon>
        <taxon>Bacillati</taxon>
        <taxon>Actinomycetota</taxon>
        <taxon>Actinomycetes</taxon>
        <taxon>Micromonosporales</taxon>
        <taxon>Micromonosporaceae</taxon>
        <taxon>Actinoplanes</taxon>
    </lineage>
</organism>
<accession>A0A2T0JI93</accession>
<dbReference type="EMBL" id="PVMZ01000042">
    <property type="protein sequence ID" value="PRX07343.1"/>
    <property type="molecule type" value="Genomic_DNA"/>
</dbReference>
<evidence type="ECO:0000313" key="2">
    <source>
        <dbReference type="Proteomes" id="UP000239415"/>
    </source>
</evidence>
<protein>
    <submittedName>
        <fullName evidence="1">Uncharacterized protein</fullName>
    </submittedName>
</protein>
<dbReference type="AlphaFoldDB" id="A0A2T0JI93"/>
<name>A0A2T0JI93_9ACTN</name>
<keyword evidence="2" id="KW-1185">Reference proteome</keyword>
<reference evidence="1 2" key="1">
    <citation type="submission" date="2018-03" db="EMBL/GenBank/DDBJ databases">
        <title>Genomic Encyclopedia of Archaeal and Bacterial Type Strains, Phase II (KMG-II): from individual species to whole genera.</title>
        <authorList>
            <person name="Goeker M."/>
        </authorList>
    </citation>
    <scope>NUCLEOTIDE SEQUENCE [LARGE SCALE GENOMIC DNA]</scope>
    <source>
        <strain evidence="1 2">DSM 43146</strain>
    </source>
</reference>
<sequence>MGSDYGRRMTLEERIAARLVAVLDHQVRAGVERPEGVVALVDEQGVPRLSVDDIARLAAQEAHAWF</sequence>
<proteinExistence type="predicted"/>
<comment type="caution">
    <text evidence="1">The sequence shown here is derived from an EMBL/GenBank/DDBJ whole genome shotgun (WGS) entry which is preliminary data.</text>
</comment>